<keyword evidence="6 10" id="KW-0472">Membrane</keyword>
<dbReference type="GO" id="GO:0007165">
    <property type="term" value="P:signal transduction"/>
    <property type="evidence" value="ECO:0007669"/>
    <property type="project" value="UniProtKB-KW"/>
</dbReference>
<dbReference type="PANTHER" id="PTHR32089">
    <property type="entry name" value="METHYL-ACCEPTING CHEMOTAXIS PROTEIN MCPB"/>
    <property type="match status" value="1"/>
</dbReference>
<dbReference type="SMART" id="SM00304">
    <property type="entry name" value="HAMP"/>
    <property type="match status" value="2"/>
</dbReference>
<dbReference type="Gene3D" id="6.10.340.10">
    <property type="match status" value="1"/>
</dbReference>
<dbReference type="Gene3D" id="3.30.450.20">
    <property type="entry name" value="PAS domain"/>
    <property type="match status" value="1"/>
</dbReference>
<dbReference type="PANTHER" id="PTHR32089:SF112">
    <property type="entry name" value="LYSOZYME-LIKE PROTEIN-RELATED"/>
    <property type="match status" value="1"/>
</dbReference>
<dbReference type="EMBL" id="CP003096">
    <property type="protein sequence ID" value="AER65852.1"/>
    <property type="molecule type" value="Genomic_DNA"/>
</dbReference>
<dbReference type="Pfam" id="PF00015">
    <property type="entry name" value="MCPsignal"/>
    <property type="match status" value="1"/>
</dbReference>
<feature type="domain" description="HAMP" evidence="12">
    <location>
        <begin position="303"/>
        <end position="355"/>
    </location>
</feature>
<sequence length="660" mass="70355">MNIRGKMLLLLVGSALVVFGVLAFLVWGSVKGNIERDARDYSMTVVKEKSALLDMTFRSVESQLSQVAVRSDVRSGFWQLMERGLQDAAKNMDNVEMLLFAKPDGEAYTTLGKKANISDRDYFQQIIKEGKDSAWSDPVISKVTGLPVIVYARKVEGENGNLVGVLGATILLEHLTNEIKGLNLGGKGYGFLVGRDGLTLAHPKKELVMSFNVLGADGAGYKGFSDLASKMVAGEEGSGVIVDPQGNRRVLFFAPIKSVGWSLGVVIPEKELFAGVRSLTMKLSLVMGLGLLVIVGAILYVASNISGRIGTFAEKLLLVGQGDFTVRFDSEGRDEIAQMGETLNKVTEELRDLFKGIAGMAVETSQSANGLASMAEEMGAASEEMTSKAQTVNDESQSIAATIEELSAGVQEVASNAQTLSELAQELSSLSSDVQKSAEEGYSATEDITKAVEVAQEKTSLTVGVVKDVANRALNIGDILEQINAIAEQTNLLALNAAIEAARAGEAGRGFAVVAEEIRKLAENSKEATQHIGAILGKIKEGVQGAVEATHSTAKAVEESQLNARTVKEKLRVIVEGIESVANKIQDLAASAQEQSASSQEMASMVGNVTEAVNSIALSIRDMTQSLKEFADTAQEVSASSEELNATAEQMEEEVKRFKV</sequence>
<dbReference type="SUPFAM" id="SSF58104">
    <property type="entry name" value="Methyl-accepting chemotaxis protein (MCP) signaling domain"/>
    <property type="match status" value="1"/>
</dbReference>
<organism evidence="13 14">
    <name type="scientific">Thermovirga lienii (strain ATCC BAA-1197 / DSM 17291 / Cas60314)</name>
    <dbReference type="NCBI Taxonomy" id="580340"/>
    <lineage>
        <taxon>Bacteria</taxon>
        <taxon>Thermotogati</taxon>
        <taxon>Synergistota</taxon>
        <taxon>Synergistia</taxon>
        <taxon>Synergistales</taxon>
        <taxon>Thermovirgaceae</taxon>
        <taxon>Thermovirga</taxon>
    </lineage>
</organism>
<dbReference type="PROSITE" id="PS50885">
    <property type="entry name" value="HAMP"/>
    <property type="match status" value="1"/>
</dbReference>
<evidence type="ECO:0000256" key="5">
    <source>
        <dbReference type="ARBA" id="ARBA00022989"/>
    </source>
</evidence>
<comment type="similarity">
    <text evidence="8">Belongs to the methyl-accepting chemotaxis (MCP) protein family.</text>
</comment>
<keyword evidence="14" id="KW-1185">Reference proteome</keyword>
<dbReference type="Gene3D" id="1.10.287.950">
    <property type="entry name" value="Methyl-accepting chemotaxis protein"/>
    <property type="match status" value="1"/>
</dbReference>
<dbReference type="AlphaFoldDB" id="G7V5U7"/>
<dbReference type="CDD" id="cd12914">
    <property type="entry name" value="PDC1_DGC_like"/>
    <property type="match status" value="1"/>
</dbReference>
<evidence type="ECO:0000313" key="14">
    <source>
        <dbReference type="Proteomes" id="UP000005868"/>
    </source>
</evidence>
<evidence type="ECO:0000256" key="7">
    <source>
        <dbReference type="ARBA" id="ARBA00023224"/>
    </source>
</evidence>
<dbReference type="InterPro" id="IPR033479">
    <property type="entry name" value="dCache_1"/>
</dbReference>
<feature type="transmembrane region" description="Helical" evidence="10">
    <location>
        <begin position="279"/>
        <end position="302"/>
    </location>
</feature>
<dbReference type="eggNOG" id="COG0840">
    <property type="taxonomic scope" value="Bacteria"/>
</dbReference>
<name>G7V5U7_THELD</name>
<dbReference type="CDD" id="cd12912">
    <property type="entry name" value="PDC2_MCP_like"/>
    <property type="match status" value="1"/>
</dbReference>
<evidence type="ECO:0000256" key="9">
    <source>
        <dbReference type="PROSITE-ProRule" id="PRU00284"/>
    </source>
</evidence>
<dbReference type="SMART" id="SM00283">
    <property type="entry name" value="MA"/>
    <property type="match status" value="1"/>
</dbReference>
<evidence type="ECO:0000256" key="3">
    <source>
        <dbReference type="ARBA" id="ARBA00022500"/>
    </source>
</evidence>
<dbReference type="CDD" id="cd06225">
    <property type="entry name" value="HAMP"/>
    <property type="match status" value="1"/>
</dbReference>
<comment type="subcellular location">
    <subcellularLocation>
        <location evidence="1">Cell membrane</location>
        <topology evidence="1">Multi-pass membrane protein</topology>
    </subcellularLocation>
</comment>
<reference evidence="14" key="1">
    <citation type="submission" date="2011-10" db="EMBL/GenBank/DDBJ databases">
        <title>The complete genome of chromosome of Thermovirga lienii DSM 17291.</title>
        <authorList>
            <consortium name="US DOE Joint Genome Institute (JGI-PGF)"/>
            <person name="Lucas S."/>
            <person name="Copeland A."/>
            <person name="Lapidus A."/>
            <person name="Glavina del Rio T."/>
            <person name="Dalin E."/>
            <person name="Tice H."/>
            <person name="Bruce D."/>
            <person name="Goodwin L."/>
            <person name="Pitluck S."/>
            <person name="Peters L."/>
            <person name="Mikhailova N."/>
            <person name="Saunders E."/>
            <person name="Kyrpides N."/>
            <person name="Mavromatis K."/>
            <person name="Ivanova N."/>
            <person name="Last F.I."/>
            <person name="Brettin T."/>
            <person name="Detter J.C."/>
            <person name="Han C."/>
            <person name="Larimer F."/>
            <person name="Land M."/>
            <person name="Hauser L."/>
            <person name="Markowitz V."/>
            <person name="Cheng J.-F."/>
            <person name="Hugenholtz P."/>
            <person name="Woyke T."/>
            <person name="Wu D."/>
            <person name="Spring S."/>
            <person name="Schroeder M."/>
            <person name="Brambilla E.-M."/>
            <person name="Klenk H.-P."/>
            <person name="Eisen J.A."/>
        </authorList>
    </citation>
    <scope>NUCLEOTIDE SEQUENCE [LARGE SCALE GENOMIC DNA]</scope>
    <source>
        <strain evidence="14">ATCC BAA-1197 / DSM 17291 / Cas60314</strain>
    </source>
</reference>
<keyword evidence="5 10" id="KW-1133">Transmembrane helix</keyword>
<dbReference type="InterPro" id="IPR003660">
    <property type="entry name" value="HAMP_dom"/>
</dbReference>
<evidence type="ECO:0000256" key="2">
    <source>
        <dbReference type="ARBA" id="ARBA00022475"/>
    </source>
</evidence>
<keyword evidence="3" id="KW-0145">Chemotaxis</keyword>
<gene>
    <name evidence="13" type="ordered locus">Tlie_0106</name>
</gene>
<evidence type="ECO:0000256" key="4">
    <source>
        <dbReference type="ARBA" id="ARBA00022692"/>
    </source>
</evidence>
<dbReference type="PROSITE" id="PS50111">
    <property type="entry name" value="CHEMOTAXIS_TRANSDUC_2"/>
    <property type="match status" value="1"/>
</dbReference>
<dbReference type="InterPro" id="IPR004089">
    <property type="entry name" value="MCPsignal_dom"/>
</dbReference>
<dbReference type="Proteomes" id="UP000005868">
    <property type="component" value="Chromosome"/>
</dbReference>
<reference evidence="13 14" key="2">
    <citation type="journal article" date="2012" name="Stand. Genomic Sci.">
        <title>Genome sequence of the moderately thermophilic, amino-acid-degrading and sulfur-reducing bacterium Thermovirga lienii type strain (Cas60314(T)).</title>
        <authorList>
            <person name="Goker M."/>
            <person name="Saunders E."/>
            <person name="Lapidus A."/>
            <person name="Nolan M."/>
            <person name="Lucas S."/>
            <person name="Hammon N."/>
            <person name="Deshpande S."/>
            <person name="Cheng J.F."/>
            <person name="Han C."/>
            <person name="Tapia R."/>
            <person name="Goodwin L.A."/>
            <person name="Pitluck S."/>
            <person name="Liolios K."/>
            <person name="Mavromatis K."/>
            <person name="Pagani I."/>
            <person name="Ivanova N."/>
            <person name="Mikhailova N."/>
            <person name="Pati A."/>
            <person name="Chen A."/>
            <person name="Palaniappan K."/>
            <person name="Land M."/>
            <person name="Chang Y.J."/>
            <person name="Jeffries C.D."/>
            <person name="Brambilla E.M."/>
            <person name="Rohde M."/>
            <person name="Spring S."/>
            <person name="Detter J.C."/>
            <person name="Woyke T."/>
            <person name="Bristow J."/>
            <person name="Eisen J.A."/>
            <person name="Markowitz V."/>
            <person name="Hugenholtz P."/>
            <person name="Kyrpides N.C."/>
            <person name="Klenk H.P."/>
        </authorList>
    </citation>
    <scope>NUCLEOTIDE SEQUENCE [LARGE SCALE GENOMIC DNA]</scope>
    <source>
        <strain evidence="14">ATCC BAA-1197 / DSM 17291 / Cas60314</strain>
    </source>
</reference>
<proteinExistence type="inferred from homology"/>
<dbReference type="Pfam" id="PF00672">
    <property type="entry name" value="HAMP"/>
    <property type="match status" value="1"/>
</dbReference>
<keyword evidence="4 10" id="KW-0812">Transmembrane</keyword>
<feature type="domain" description="Methyl-accepting transducer" evidence="11">
    <location>
        <begin position="367"/>
        <end position="610"/>
    </location>
</feature>
<evidence type="ECO:0000259" key="11">
    <source>
        <dbReference type="PROSITE" id="PS50111"/>
    </source>
</evidence>
<evidence type="ECO:0000256" key="8">
    <source>
        <dbReference type="ARBA" id="ARBA00029447"/>
    </source>
</evidence>
<dbReference type="Pfam" id="PF02743">
    <property type="entry name" value="dCache_1"/>
    <property type="match status" value="1"/>
</dbReference>
<dbReference type="OrthoDB" id="5285at2"/>
<evidence type="ECO:0000259" key="12">
    <source>
        <dbReference type="PROSITE" id="PS50885"/>
    </source>
</evidence>
<evidence type="ECO:0000256" key="6">
    <source>
        <dbReference type="ARBA" id="ARBA00023136"/>
    </source>
</evidence>
<dbReference type="GO" id="GO:0005886">
    <property type="term" value="C:plasma membrane"/>
    <property type="evidence" value="ECO:0007669"/>
    <property type="project" value="UniProtKB-SubCell"/>
</dbReference>
<dbReference type="HOGENOM" id="CLU_000445_107_19_0"/>
<keyword evidence="2" id="KW-1003">Cell membrane</keyword>
<dbReference type="STRING" id="580340.Tlie_0106"/>
<evidence type="ECO:0000256" key="10">
    <source>
        <dbReference type="SAM" id="Phobius"/>
    </source>
</evidence>
<dbReference type="GO" id="GO:0006935">
    <property type="term" value="P:chemotaxis"/>
    <property type="evidence" value="ECO:0007669"/>
    <property type="project" value="UniProtKB-KW"/>
</dbReference>
<evidence type="ECO:0000313" key="13">
    <source>
        <dbReference type="EMBL" id="AER65852.1"/>
    </source>
</evidence>
<dbReference type="CDD" id="cd11386">
    <property type="entry name" value="MCP_signal"/>
    <property type="match status" value="1"/>
</dbReference>
<dbReference type="KEGG" id="tli:Tlie_0106"/>
<keyword evidence="7 9" id="KW-0807">Transducer</keyword>
<protein>
    <submittedName>
        <fullName evidence="13">Methyl-accepting chemotaxis sensory transducer with Cache sensor</fullName>
    </submittedName>
</protein>
<evidence type="ECO:0000256" key="1">
    <source>
        <dbReference type="ARBA" id="ARBA00004651"/>
    </source>
</evidence>
<accession>G7V5U7</accession>